<evidence type="ECO:0000256" key="1">
    <source>
        <dbReference type="HAMAP-Rule" id="MF_00934"/>
    </source>
</evidence>
<dbReference type="Proteomes" id="UP001298424">
    <property type="component" value="Unassembled WGS sequence"/>
</dbReference>
<feature type="binding site" evidence="1">
    <location>
        <position position="115"/>
    </location>
    <ligand>
        <name>S-adenosyl-L-methionine</name>
        <dbReference type="ChEBI" id="CHEBI:59789"/>
    </ligand>
</feature>
<dbReference type="EC" id="2.1.1.266" evidence="1"/>
<organism evidence="2 3">
    <name type="scientific">Kingella pumchi</name>
    <dbReference type="NCBI Taxonomy" id="2779506"/>
    <lineage>
        <taxon>Bacteria</taxon>
        <taxon>Pseudomonadati</taxon>
        <taxon>Pseudomonadota</taxon>
        <taxon>Betaproteobacteria</taxon>
        <taxon>Neisseriales</taxon>
        <taxon>Neisseriaceae</taxon>
        <taxon>Kingella</taxon>
    </lineage>
</organism>
<comment type="function">
    <text evidence="1">Specifically methylates the adenine in position 2030 of 23S rRNA.</text>
</comment>
<proteinExistence type="inferred from homology"/>
<dbReference type="InterPro" id="IPR029063">
    <property type="entry name" value="SAM-dependent_MTases_sf"/>
</dbReference>
<dbReference type="PANTHER" id="PTHR37426">
    <property type="entry name" value="RIBOSOMAL RNA LARGE SUBUNIT METHYLTRANSFERASE J"/>
    <property type="match status" value="1"/>
</dbReference>
<keyword evidence="1" id="KW-0808">Transferase</keyword>
<keyword evidence="3" id="KW-1185">Reference proteome</keyword>
<dbReference type="InterPro" id="IPR007473">
    <property type="entry name" value="RlmJ"/>
</dbReference>
<comment type="similarity">
    <text evidence="1">Belongs to the RlmJ family.</text>
</comment>
<dbReference type="SUPFAM" id="SSF53335">
    <property type="entry name" value="S-adenosyl-L-methionine-dependent methyltransferases"/>
    <property type="match status" value="1"/>
</dbReference>
<accession>A0ABS9NK75</accession>
<name>A0ABS9NK75_9NEIS</name>
<feature type="binding site" evidence="1">
    <location>
        <begin position="141"/>
        <end position="142"/>
    </location>
    <ligand>
        <name>S-adenosyl-L-methionine</name>
        <dbReference type="ChEBI" id="CHEBI:59789"/>
    </ligand>
</feature>
<reference evidence="2 3" key="1">
    <citation type="submission" date="2022-02" db="EMBL/GenBank/DDBJ databases">
        <title>Genome sequence data of Kingella unionensis sp. nov. strain CICC 24913 (CCUG 75125).</title>
        <authorList>
            <person name="Xiao M."/>
        </authorList>
    </citation>
    <scope>NUCLEOTIDE SEQUENCE [LARGE SCALE GENOMIC DNA]</scope>
    <source>
        <strain evidence="2 3">CICC 24913</strain>
    </source>
</reference>
<gene>
    <name evidence="1 2" type="primary">rlmJ</name>
    <name evidence="2" type="ORF">MB824_01535</name>
</gene>
<feature type="site" description="Interaction with substrate rRNA" evidence="1">
    <location>
        <position position="4"/>
    </location>
</feature>
<feature type="binding site" evidence="1">
    <location>
        <position position="42"/>
    </location>
    <ligand>
        <name>S-adenosyl-L-methionine</name>
        <dbReference type="ChEBI" id="CHEBI:59789"/>
    </ligand>
</feature>
<sequence>MLSYRHSFHAGNHADMLKHFTLFLTLEYFGRKDKPYWYIDTHAGAGLYALDSGFAQKLGEYRDGWLRVRQAEKLPADLARFADFVGERQPENRYCGSPWLAAGLLRPDDRIRCFEMHPADFPLLEQTLASAGRRAQVRCEDGYGGLLSLLPPPPRRAVVLVDPPYEEKQDYRRVVDTLKAALKRFATGCYLVWYPCLSRAESRTLPEKLAALSPKSLRAELHVRRPQADGFGMHGSGMFVINPPYVLAAQLRENLPALTRLLAQDTDAHFVLETQGLD</sequence>
<keyword evidence="1" id="KW-0698">rRNA processing</keyword>
<dbReference type="Pfam" id="PF04378">
    <property type="entry name" value="RsmJ"/>
    <property type="match status" value="1"/>
</dbReference>
<protein>
    <recommendedName>
        <fullName evidence="1">Ribosomal RNA large subunit methyltransferase J</fullName>
        <ecNumber evidence="1">2.1.1.266</ecNumber>
    </recommendedName>
    <alternativeName>
        <fullName evidence="1">23S rRNA (adenine(2030)-N6)-methyltransferase</fullName>
    </alternativeName>
    <alternativeName>
        <fullName evidence="1">23S rRNA m6A2030 methyltransferase</fullName>
    </alternativeName>
</protein>
<comment type="subunit">
    <text evidence="1">Monomer.</text>
</comment>
<evidence type="ECO:0000313" key="2">
    <source>
        <dbReference type="EMBL" id="MCG6503184.1"/>
    </source>
</evidence>
<dbReference type="HAMAP" id="MF_00934">
    <property type="entry name" value="23SrRNA_methyltr_J"/>
    <property type="match status" value="1"/>
</dbReference>
<feature type="binding site" evidence="1">
    <location>
        <position position="97"/>
    </location>
    <ligand>
        <name>S-adenosyl-L-methionine</name>
        <dbReference type="ChEBI" id="CHEBI:59789"/>
    </ligand>
</feature>
<feature type="binding site" evidence="1">
    <location>
        <position position="162"/>
    </location>
    <ligand>
        <name>S-adenosyl-L-methionine</name>
        <dbReference type="ChEBI" id="CHEBI:59789"/>
    </ligand>
</feature>
<dbReference type="RefSeq" id="WP_238745266.1">
    <property type="nucleotide sequence ID" value="NZ_JAKOOW010000006.1"/>
</dbReference>
<dbReference type="EMBL" id="JAKOOW010000006">
    <property type="protein sequence ID" value="MCG6503184.1"/>
    <property type="molecule type" value="Genomic_DNA"/>
</dbReference>
<evidence type="ECO:0000313" key="3">
    <source>
        <dbReference type="Proteomes" id="UP001298424"/>
    </source>
</evidence>
<dbReference type="PANTHER" id="PTHR37426:SF1">
    <property type="entry name" value="RIBOSOMAL RNA LARGE SUBUNIT METHYLTRANSFERASE J"/>
    <property type="match status" value="1"/>
</dbReference>
<keyword evidence="1" id="KW-0949">S-adenosyl-L-methionine</keyword>
<feature type="binding site" evidence="1">
    <location>
        <position position="19"/>
    </location>
    <ligand>
        <name>S-adenosyl-L-methionine</name>
        <dbReference type="ChEBI" id="CHEBI:59789"/>
    </ligand>
</feature>
<keyword evidence="1" id="KW-0694">RNA-binding</keyword>
<comment type="caution">
    <text evidence="2">The sequence shown here is derived from an EMBL/GenBank/DDBJ whole genome shotgun (WGS) entry which is preliminary data.</text>
</comment>
<dbReference type="Gene3D" id="3.40.50.150">
    <property type="entry name" value="Vaccinia Virus protein VP39"/>
    <property type="match status" value="1"/>
</dbReference>
<keyword evidence="1" id="KW-0489">Methyltransferase</keyword>
<comment type="catalytic activity">
    <reaction evidence="1">
        <text>adenosine(2030) in 23S rRNA + S-adenosyl-L-methionine = N(6)-methyladenosine(2030) in 23S rRNA + S-adenosyl-L-homocysteine + H(+)</text>
        <dbReference type="Rhea" id="RHEA:43736"/>
        <dbReference type="Rhea" id="RHEA-COMP:10668"/>
        <dbReference type="Rhea" id="RHEA-COMP:10669"/>
        <dbReference type="ChEBI" id="CHEBI:15378"/>
        <dbReference type="ChEBI" id="CHEBI:57856"/>
        <dbReference type="ChEBI" id="CHEBI:59789"/>
        <dbReference type="ChEBI" id="CHEBI:74411"/>
        <dbReference type="ChEBI" id="CHEBI:74449"/>
        <dbReference type="EC" id="2.1.1.266"/>
    </reaction>
</comment>
<feature type="active site" description="Proton acceptor" evidence="1">
    <location>
        <position position="162"/>
    </location>
</feature>